<evidence type="ECO:0000259" key="5">
    <source>
        <dbReference type="SMART" id="SM00563"/>
    </source>
</evidence>
<gene>
    <name evidence="6" type="ORF">GKZ57_07435</name>
</gene>
<keyword evidence="4" id="KW-0444">Lipid biosynthesis</keyword>
<sequence length="238" mass="27728">MKRILLMVLRNLFFVPYGWFKLCWYASHVDRYTEEERYRLLQYVDHRAIRGGNLKIDAHGLENIPKENGFMFFPNHQGLFDVLAIIQVCPVPFSVVAKKELSDVPFLKQVFACMKAFSMDREDIKQSMQVILKVIKEVKQGRNYLIFAEGTRSKDGNHPQEFKSGSFKAATKSQCPIVPVALIDSYKAFDTGSIKKLTVQVHFLKPMYYEEYKDMKTTEIAAEVKRRIEETIQKNIEK</sequence>
<dbReference type="EC" id="2.3.1.51" evidence="4"/>
<comment type="catalytic activity">
    <reaction evidence="4">
        <text>a 1-acyl-sn-glycero-3-phosphate + an acyl-CoA = a 1,2-diacyl-sn-glycero-3-phosphate + CoA</text>
        <dbReference type="Rhea" id="RHEA:19709"/>
        <dbReference type="ChEBI" id="CHEBI:57287"/>
        <dbReference type="ChEBI" id="CHEBI:57970"/>
        <dbReference type="ChEBI" id="CHEBI:58342"/>
        <dbReference type="ChEBI" id="CHEBI:58608"/>
        <dbReference type="EC" id="2.3.1.51"/>
    </reaction>
</comment>
<dbReference type="InterPro" id="IPR002123">
    <property type="entry name" value="Plipid/glycerol_acylTrfase"/>
</dbReference>
<evidence type="ECO:0000313" key="6">
    <source>
        <dbReference type="EMBL" id="MTD61099.1"/>
    </source>
</evidence>
<comment type="similarity">
    <text evidence="1 4">Belongs to the 1-acyl-sn-glycerol-3-phosphate acyltransferase family.</text>
</comment>
<keyword evidence="4" id="KW-0594">Phospholipid biosynthesis</keyword>
<evidence type="ECO:0000256" key="3">
    <source>
        <dbReference type="ARBA" id="ARBA00023315"/>
    </source>
</evidence>
<evidence type="ECO:0000256" key="2">
    <source>
        <dbReference type="ARBA" id="ARBA00022679"/>
    </source>
</evidence>
<evidence type="ECO:0000256" key="4">
    <source>
        <dbReference type="RuleBase" id="RU361267"/>
    </source>
</evidence>
<dbReference type="EMBL" id="WMBC01000004">
    <property type="protein sequence ID" value="MTD61099.1"/>
    <property type="molecule type" value="Genomic_DNA"/>
</dbReference>
<dbReference type="SMART" id="SM00563">
    <property type="entry name" value="PlsC"/>
    <property type="match status" value="1"/>
</dbReference>
<keyword evidence="4" id="KW-0443">Lipid metabolism</keyword>
<dbReference type="RefSeq" id="WP_154780177.1">
    <property type="nucleotide sequence ID" value="NZ_WMBC01000004.1"/>
</dbReference>
<keyword evidence="4" id="KW-1208">Phospholipid metabolism</keyword>
<reference evidence="6 7" key="1">
    <citation type="submission" date="2019-11" db="EMBL/GenBank/DDBJ databases">
        <title>Draft genome sequence of Blautia luti DSM 14534T, isolated from human stool.</title>
        <authorList>
            <person name="Ortiz R."/>
            <person name="Melis-Arcos F."/>
            <person name="Covarrubias P."/>
            <person name="Cardenas J.P."/>
            <person name="Perez-Donoso J."/>
            <person name="Almonacid D."/>
        </authorList>
    </citation>
    <scope>NUCLEOTIDE SEQUENCE [LARGE SCALE GENOMIC DNA]</scope>
    <source>
        <strain evidence="6 7">DSM 14534</strain>
    </source>
</reference>
<dbReference type="GO" id="GO:0016020">
    <property type="term" value="C:membrane"/>
    <property type="evidence" value="ECO:0007669"/>
    <property type="project" value="InterPro"/>
</dbReference>
<dbReference type="CDD" id="cd07989">
    <property type="entry name" value="LPLAT_AGPAT-like"/>
    <property type="match status" value="1"/>
</dbReference>
<comment type="caution">
    <text evidence="6">The sequence shown here is derived from an EMBL/GenBank/DDBJ whole genome shotgun (WGS) entry which is preliminary data.</text>
</comment>
<evidence type="ECO:0000256" key="1">
    <source>
        <dbReference type="ARBA" id="ARBA00008655"/>
    </source>
</evidence>
<dbReference type="GO" id="GO:0006654">
    <property type="term" value="P:phosphatidic acid biosynthetic process"/>
    <property type="evidence" value="ECO:0007669"/>
    <property type="project" value="TreeGrafter"/>
</dbReference>
<accession>A0A844GIL6</accession>
<organism evidence="6 7">
    <name type="scientific">Blautia luti DSM 14534 = JCM 17040</name>
    <dbReference type="NCBI Taxonomy" id="649762"/>
    <lineage>
        <taxon>Bacteria</taxon>
        <taxon>Bacillati</taxon>
        <taxon>Bacillota</taxon>
        <taxon>Clostridia</taxon>
        <taxon>Lachnospirales</taxon>
        <taxon>Lachnospiraceae</taxon>
        <taxon>Blautia</taxon>
    </lineage>
</organism>
<feature type="domain" description="Phospholipid/glycerol acyltransferase" evidence="5">
    <location>
        <begin position="70"/>
        <end position="185"/>
    </location>
</feature>
<dbReference type="AlphaFoldDB" id="A0A844GIL6"/>
<dbReference type="GO" id="GO:0003841">
    <property type="term" value="F:1-acylglycerol-3-phosphate O-acyltransferase activity"/>
    <property type="evidence" value="ECO:0007669"/>
    <property type="project" value="UniProtKB-UniRule"/>
</dbReference>
<dbReference type="SUPFAM" id="SSF69593">
    <property type="entry name" value="Glycerol-3-phosphate (1)-acyltransferase"/>
    <property type="match status" value="1"/>
</dbReference>
<dbReference type="InterPro" id="IPR004552">
    <property type="entry name" value="AGP_acyltrans"/>
</dbReference>
<keyword evidence="3 4" id="KW-0012">Acyltransferase</keyword>
<dbReference type="PANTHER" id="PTHR10434:SF11">
    <property type="entry name" value="1-ACYL-SN-GLYCEROL-3-PHOSPHATE ACYLTRANSFERASE"/>
    <property type="match status" value="1"/>
</dbReference>
<dbReference type="Pfam" id="PF01553">
    <property type="entry name" value="Acyltransferase"/>
    <property type="match status" value="1"/>
</dbReference>
<comment type="domain">
    <text evidence="4">The HXXXXD motif is essential for acyltransferase activity and may constitute the binding site for the phosphate moiety of the glycerol-3-phosphate.</text>
</comment>
<name>A0A844GIL6_9FIRM</name>
<evidence type="ECO:0000313" key="7">
    <source>
        <dbReference type="Proteomes" id="UP000437824"/>
    </source>
</evidence>
<protein>
    <recommendedName>
        <fullName evidence="4">1-acyl-sn-glycerol-3-phosphate acyltransferase</fullName>
        <ecNumber evidence="4">2.3.1.51</ecNumber>
    </recommendedName>
</protein>
<proteinExistence type="inferred from homology"/>
<keyword evidence="2 4" id="KW-0808">Transferase</keyword>
<dbReference type="NCBIfam" id="TIGR00530">
    <property type="entry name" value="AGP_acyltrn"/>
    <property type="match status" value="1"/>
</dbReference>
<dbReference type="PANTHER" id="PTHR10434">
    <property type="entry name" value="1-ACYL-SN-GLYCEROL-3-PHOSPHATE ACYLTRANSFERASE"/>
    <property type="match status" value="1"/>
</dbReference>
<dbReference type="Proteomes" id="UP000437824">
    <property type="component" value="Unassembled WGS sequence"/>
</dbReference>